<keyword evidence="1" id="KW-0418">Kinase</keyword>
<dbReference type="EMBL" id="LXQA010072459">
    <property type="protein sequence ID" value="MCI09386.1"/>
    <property type="molecule type" value="Genomic_DNA"/>
</dbReference>
<accession>A0A392PDI7</accession>
<feature type="non-terminal residue" evidence="1">
    <location>
        <position position="1"/>
    </location>
</feature>
<proteinExistence type="predicted"/>
<dbReference type="Proteomes" id="UP000265520">
    <property type="component" value="Unassembled WGS sequence"/>
</dbReference>
<comment type="caution">
    <text evidence="1">The sequence shown here is derived from an EMBL/GenBank/DDBJ whole genome shotgun (WGS) entry which is preliminary data.</text>
</comment>
<keyword evidence="2" id="KW-1185">Reference proteome</keyword>
<reference evidence="1 2" key="1">
    <citation type="journal article" date="2018" name="Front. Plant Sci.">
        <title>Red Clover (Trifolium pratense) and Zigzag Clover (T. medium) - A Picture of Genomic Similarities and Differences.</title>
        <authorList>
            <person name="Dluhosova J."/>
            <person name="Istvanek J."/>
            <person name="Nedelnik J."/>
            <person name="Repkova J."/>
        </authorList>
    </citation>
    <scope>NUCLEOTIDE SEQUENCE [LARGE SCALE GENOMIC DNA]</scope>
    <source>
        <strain evidence="2">cv. 10/8</strain>
        <tissue evidence="1">Leaf</tissue>
    </source>
</reference>
<evidence type="ECO:0000313" key="1">
    <source>
        <dbReference type="EMBL" id="MCI09386.1"/>
    </source>
</evidence>
<protein>
    <submittedName>
        <fullName evidence="1">Octicosapeptide/phox/Bem1p domain kinase superfamily protein</fullName>
    </submittedName>
</protein>
<name>A0A392PDI7_9FABA</name>
<keyword evidence="1" id="KW-0808">Transferase</keyword>
<dbReference type="GO" id="GO:0016301">
    <property type="term" value="F:kinase activity"/>
    <property type="evidence" value="ECO:0007669"/>
    <property type="project" value="UniProtKB-KW"/>
</dbReference>
<organism evidence="1 2">
    <name type="scientific">Trifolium medium</name>
    <dbReference type="NCBI Taxonomy" id="97028"/>
    <lineage>
        <taxon>Eukaryota</taxon>
        <taxon>Viridiplantae</taxon>
        <taxon>Streptophyta</taxon>
        <taxon>Embryophyta</taxon>
        <taxon>Tracheophyta</taxon>
        <taxon>Spermatophyta</taxon>
        <taxon>Magnoliopsida</taxon>
        <taxon>eudicotyledons</taxon>
        <taxon>Gunneridae</taxon>
        <taxon>Pentapetalae</taxon>
        <taxon>rosids</taxon>
        <taxon>fabids</taxon>
        <taxon>Fabales</taxon>
        <taxon>Fabaceae</taxon>
        <taxon>Papilionoideae</taxon>
        <taxon>50 kb inversion clade</taxon>
        <taxon>NPAAA clade</taxon>
        <taxon>Hologalegina</taxon>
        <taxon>IRL clade</taxon>
        <taxon>Trifolieae</taxon>
        <taxon>Trifolium</taxon>
    </lineage>
</organism>
<evidence type="ECO:0000313" key="2">
    <source>
        <dbReference type="Proteomes" id="UP000265520"/>
    </source>
</evidence>
<sequence length="102" mass="11387">DSPNSVFGNQDPWNIQHGTFFQPSVLSKVTSEKGTYSHKDYFGENPGTYKKSNLDAQLDGDLYESFKHNLTFENGWCDKGSTEDQQLKVVAEDVAASVLHPC</sequence>
<dbReference type="AlphaFoldDB" id="A0A392PDI7"/>